<dbReference type="InParanoid" id="E3IZS8"/>
<dbReference type="HOGENOM" id="CLU_038123_1_0_11"/>
<dbReference type="EMBL" id="CP002299">
    <property type="protein sequence ID" value="ADP83996.1"/>
    <property type="molecule type" value="Genomic_DNA"/>
</dbReference>
<dbReference type="InterPro" id="IPR029063">
    <property type="entry name" value="SAM-dependent_MTases_sf"/>
</dbReference>
<evidence type="ECO:0000313" key="2">
    <source>
        <dbReference type="EMBL" id="ADP83996.1"/>
    </source>
</evidence>
<name>E3IZS8_PSEI1</name>
<reference evidence="2 3" key="1">
    <citation type="submission" date="2010-10" db="EMBL/GenBank/DDBJ databases">
        <title>Complete sequence of Frankia sp. EuI1c.</title>
        <authorList>
            <consortium name="US DOE Joint Genome Institute"/>
            <person name="Lucas S."/>
            <person name="Copeland A."/>
            <person name="Lapidus A."/>
            <person name="Cheng J.-F."/>
            <person name="Bruce D."/>
            <person name="Goodwin L."/>
            <person name="Pitluck S."/>
            <person name="Chertkov O."/>
            <person name="Detter J.C."/>
            <person name="Han C."/>
            <person name="Tapia R."/>
            <person name="Land M."/>
            <person name="Hauser L."/>
            <person name="Jeffries C."/>
            <person name="Kyrpides N."/>
            <person name="Ivanova N."/>
            <person name="Mikhailova N."/>
            <person name="Beauchemin N."/>
            <person name="Sen A."/>
            <person name="Sur S.A."/>
            <person name="Gtari M."/>
            <person name="Wall L."/>
            <person name="Tisa L."/>
            <person name="Woyke T."/>
        </authorList>
    </citation>
    <scope>NUCLEOTIDE SEQUENCE [LARGE SCALE GENOMIC DNA]</scope>
    <source>
        <strain evidence="3">DSM 45817 / CECT 9037 / EuI1c</strain>
    </source>
</reference>
<gene>
    <name evidence="2" type="ordered locus">FraEuI1c_6012</name>
</gene>
<feature type="domain" description="THUMP-like" evidence="1">
    <location>
        <begin position="373"/>
        <end position="450"/>
    </location>
</feature>
<dbReference type="InterPro" id="IPR041497">
    <property type="entry name" value="Thump-like"/>
</dbReference>
<dbReference type="Pfam" id="PF09445">
    <property type="entry name" value="Methyltransf_15"/>
    <property type="match status" value="1"/>
</dbReference>
<accession>E3IZS8</accession>
<dbReference type="InterPro" id="IPR019012">
    <property type="entry name" value="RNA_cap_Gua-N2-MeTrfase"/>
</dbReference>
<dbReference type="GO" id="GO:0036261">
    <property type="term" value="P:7-methylguanosine cap hypermethylation"/>
    <property type="evidence" value="ECO:0007669"/>
    <property type="project" value="InterPro"/>
</dbReference>
<sequence length="452" mass="47251">MDTPTGQRLLAAADAALAAGDEFGAGSRLRAAGHPADLVAAAFGQAELRRRAAGAFTRAAEMLFTRAGLEQSTSEALARHRAARFVGVGRVADLCTGIGGDLLALTETGQPLVAVDRDPGHLRIAVHNAHVYAPAAEIDARCEDVRAADLTGVRAVFVDPARRSGARRFSPGASEPPLNWCLALAERVPAVAVKAAPGLPTELVPPGWEIEFVADGRDLKEAALYSPALTSGASRRATVLLAGGAEPASARALELAAQAAELVGPGAGLPGGAEPGQVREAEPGQVRGADNGRGVPAREVATGWRTATLAGEPDTADAEAHRVSDPGAFLYDPSPAVTRAGLVGTLGRQLAAWQIDPMIAFLTSDHPVETPFARLLRIETSLPFDVRRLAALLRTMGISALDLRRRGLAGDVDTLRRRLLPGRRELVPGGPAVTVVMTRHHDQPWAFVCTSR</sequence>
<dbReference type="Proteomes" id="UP000002484">
    <property type="component" value="Chromosome"/>
</dbReference>
<evidence type="ECO:0000313" key="3">
    <source>
        <dbReference type="Proteomes" id="UP000002484"/>
    </source>
</evidence>
<dbReference type="GO" id="GO:0008168">
    <property type="term" value="F:methyltransferase activity"/>
    <property type="evidence" value="ECO:0007669"/>
    <property type="project" value="InterPro"/>
</dbReference>
<dbReference type="PANTHER" id="PTHR14741">
    <property type="entry name" value="S-ADENOSYLMETHIONINE-DEPENDENT METHYLTRANSFERASE RELATED"/>
    <property type="match status" value="1"/>
</dbReference>
<dbReference type="PANTHER" id="PTHR14741:SF32">
    <property type="entry name" value="TRIMETHYLGUANOSINE SYNTHASE"/>
    <property type="match status" value="1"/>
</dbReference>
<evidence type="ECO:0000259" key="1">
    <source>
        <dbReference type="Pfam" id="PF18096"/>
    </source>
</evidence>
<dbReference type="Pfam" id="PF18096">
    <property type="entry name" value="Thump_like"/>
    <property type="match status" value="1"/>
</dbReference>
<dbReference type="STRING" id="298654.FraEuI1c_6012"/>
<dbReference type="RefSeq" id="WP_013427114.1">
    <property type="nucleotide sequence ID" value="NC_014666.1"/>
</dbReference>
<dbReference type="AlphaFoldDB" id="E3IZS8"/>
<dbReference type="SUPFAM" id="SSF53335">
    <property type="entry name" value="S-adenosyl-L-methionine-dependent methyltransferases"/>
    <property type="match status" value="1"/>
</dbReference>
<dbReference type="KEGG" id="fri:FraEuI1c_6012"/>
<keyword evidence="3" id="KW-1185">Reference proteome</keyword>
<dbReference type="Gene3D" id="3.40.50.150">
    <property type="entry name" value="Vaccinia Virus protein VP39"/>
    <property type="match status" value="1"/>
</dbReference>
<dbReference type="eggNOG" id="COG2265">
    <property type="taxonomic scope" value="Bacteria"/>
</dbReference>
<proteinExistence type="predicted"/>
<organism evidence="2 3">
    <name type="scientific">Pseudofrankia inefficax (strain DSM 45817 / CECT 9037 / DDB 130130 / EuI1c)</name>
    <name type="common">Frankia inefficax</name>
    <dbReference type="NCBI Taxonomy" id="298654"/>
    <lineage>
        <taxon>Bacteria</taxon>
        <taxon>Bacillati</taxon>
        <taxon>Actinomycetota</taxon>
        <taxon>Actinomycetes</taxon>
        <taxon>Frankiales</taxon>
        <taxon>Frankiaceae</taxon>
        <taxon>Pseudofrankia</taxon>
    </lineage>
</organism>
<protein>
    <recommendedName>
        <fullName evidence="1">THUMP-like domain-containing protein</fullName>
    </recommendedName>
</protein>